<evidence type="ECO:0000256" key="1">
    <source>
        <dbReference type="ARBA" id="ARBA00006484"/>
    </source>
</evidence>
<dbReference type="SMART" id="SM00822">
    <property type="entry name" value="PKS_KR"/>
    <property type="match status" value="1"/>
</dbReference>
<dbReference type="PRINTS" id="PR00081">
    <property type="entry name" value="GDHRDH"/>
</dbReference>
<comment type="similarity">
    <text evidence="1">Belongs to the short-chain dehydrogenases/reductases (SDR) family.</text>
</comment>
<dbReference type="InterPro" id="IPR036291">
    <property type="entry name" value="NAD(P)-bd_dom_sf"/>
</dbReference>
<comment type="caution">
    <text evidence="4">The sequence shown here is derived from an EMBL/GenBank/DDBJ whole genome shotgun (WGS) entry which is preliminary data.</text>
</comment>
<dbReference type="InterPro" id="IPR050259">
    <property type="entry name" value="SDR"/>
</dbReference>
<dbReference type="InterPro" id="IPR057326">
    <property type="entry name" value="KR_dom"/>
</dbReference>
<dbReference type="NCBIfam" id="NF004200">
    <property type="entry name" value="PRK05653.1-5"/>
    <property type="match status" value="1"/>
</dbReference>
<dbReference type="NCBIfam" id="NF009466">
    <property type="entry name" value="PRK12826.1-2"/>
    <property type="match status" value="1"/>
</dbReference>
<protein>
    <submittedName>
        <fullName evidence="4">3-oxoacyl-reductase</fullName>
    </submittedName>
</protein>
<evidence type="ECO:0000259" key="3">
    <source>
        <dbReference type="SMART" id="SM00822"/>
    </source>
</evidence>
<accession>A6GBD9</accession>
<dbReference type="InterPro" id="IPR002347">
    <property type="entry name" value="SDR_fam"/>
</dbReference>
<dbReference type="GO" id="GO:0016491">
    <property type="term" value="F:oxidoreductase activity"/>
    <property type="evidence" value="ECO:0007669"/>
    <property type="project" value="UniProtKB-KW"/>
</dbReference>
<dbReference type="SUPFAM" id="SSF51735">
    <property type="entry name" value="NAD(P)-binding Rossmann-fold domains"/>
    <property type="match status" value="1"/>
</dbReference>
<dbReference type="PANTHER" id="PTHR42879:SF2">
    <property type="entry name" value="3-OXOACYL-[ACYL-CARRIER-PROTEIN] REDUCTASE FABG"/>
    <property type="match status" value="1"/>
</dbReference>
<dbReference type="Gene3D" id="3.40.50.720">
    <property type="entry name" value="NAD(P)-binding Rossmann-like Domain"/>
    <property type="match status" value="1"/>
</dbReference>
<dbReference type="AlphaFoldDB" id="A6GBD9"/>
<dbReference type="PANTHER" id="PTHR42879">
    <property type="entry name" value="3-OXOACYL-(ACYL-CARRIER-PROTEIN) REDUCTASE"/>
    <property type="match status" value="1"/>
</dbReference>
<proteinExistence type="inferred from homology"/>
<reference evidence="4 5" key="1">
    <citation type="submission" date="2007-06" db="EMBL/GenBank/DDBJ databases">
        <authorList>
            <person name="Shimkets L."/>
            <person name="Ferriera S."/>
            <person name="Johnson J."/>
            <person name="Kravitz S."/>
            <person name="Beeson K."/>
            <person name="Sutton G."/>
            <person name="Rogers Y.-H."/>
            <person name="Friedman R."/>
            <person name="Frazier M."/>
            <person name="Venter J.C."/>
        </authorList>
    </citation>
    <scope>NUCLEOTIDE SEQUENCE [LARGE SCALE GENOMIC DNA]</scope>
    <source>
        <strain evidence="4 5">SIR-1</strain>
    </source>
</reference>
<keyword evidence="5" id="KW-1185">Reference proteome</keyword>
<dbReference type="PRINTS" id="PR00080">
    <property type="entry name" value="SDRFAMILY"/>
</dbReference>
<dbReference type="Proteomes" id="UP000005801">
    <property type="component" value="Unassembled WGS sequence"/>
</dbReference>
<gene>
    <name evidence="4" type="ORF">PPSIR1_04548</name>
</gene>
<feature type="domain" description="Ketoreductase" evidence="3">
    <location>
        <begin position="15"/>
        <end position="200"/>
    </location>
</feature>
<dbReference type="eggNOG" id="COG1028">
    <property type="taxonomic scope" value="Bacteria"/>
</dbReference>
<dbReference type="FunFam" id="3.40.50.720:FF:000173">
    <property type="entry name" value="3-oxoacyl-[acyl-carrier protein] reductase"/>
    <property type="match status" value="1"/>
</dbReference>
<name>A6GBD9_9BACT</name>
<evidence type="ECO:0000313" key="4">
    <source>
        <dbReference type="EMBL" id="EDM76848.1"/>
    </source>
</evidence>
<dbReference type="Pfam" id="PF13561">
    <property type="entry name" value="adh_short_C2"/>
    <property type="match status" value="1"/>
</dbReference>
<dbReference type="RefSeq" id="WP_006974030.1">
    <property type="nucleotide sequence ID" value="NZ_ABCS01000057.1"/>
</dbReference>
<organism evidence="4 5">
    <name type="scientific">Plesiocystis pacifica SIR-1</name>
    <dbReference type="NCBI Taxonomy" id="391625"/>
    <lineage>
        <taxon>Bacteria</taxon>
        <taxon>Pseudomonadati</taxon>
        <taxon>Myxococcota</taxon>
        <taxon>Polyangia</taxon>
        <taxon>Nannocystales</taxon>
        <taxon>Nannocystaceae</taxon>
        <taxon>Plesiocystis</taxon>
    </lineage>
</organism>
<dbReference type="EMBL" id="ABCS01000057">
    <property type="protein sequence ID" value="EDM76848.1"/>
    <property type="molecule type" value="Genomic_DNA"/>
</dbReference>
<evidence type="ECO:0000313" key="5">
    <source>
        <dbReference type="Proteomes" id="UP000005801"/>
    </source>
</evidence>
<evidence type="ECO:0000256" key="2">
    <source>
        <dbReference type="ARBA" id="ARBA00023002"/>
    </source>
</evidence>
<dbReference type="STRING" id="391625.PPSIR1_04548"/>
<sequence>MSETATSPDQPKTGEWALITGASRGIGAAIAQALAADGYGVLLNYRSNHEAASAVEAQIREAGGVAERLCFDVADATASGEAMTALVAGDKVVSVLVNNAGVSADTAFPAMEREAWERVLAPTLDGFYNVTRPLVMPMVRRRRGRIINISSVSGLIGNRGQVNYSAAKAGLIGATRSLARELAKRKITVNAVAPGLIDTDMSEDAPAEMIKHIPMRRMGTAEEVAKLVRFLASPDAAYITGQVIAIDGGLT</sequence>
<dbReference type="OrthoDB" id="9804774at2"/>
<keyword evidence="2" id="KW-0560">Oxidoreductase</keyword>